<reference evidence="3 4" key="1">
    <citation type="submission" date="2024-02" db="EMBL/GenBank/DDBJ databases">
        <authorList>
            <person name="Daric V."/>
            <person name="Darras S."/>
        </authorList>
    </citation>
    <scope>NUCLEOTIDE SEQUENCE [LARGE SCALE GENOMIC DNA]</scope>
</reference>
<feature type="compositionally biased region" description="Low complexity" evidence="1">
    <location>
        <begin position="432"/>
        <end position="449"/>
    </location>
</feature>
<name>A0ABP0FRN1_CLALP</name>
<dbReference type="PANTHER" id="PTHR40240:SF1">
    <property type="entry name" value="PLEXUS, ISOFORM A"/>
    <property type="match status" value="1"/>
</dbReference>
<accession>A0ABP0FRN1</accession>
<protein>
    <submittedName>
        <fullName evidence="3">Uncharacterized protein</fullName>
    </submittedName>
</protein>
<comment type="caution">
    <text evidence="3">The sequence shown here is derived from an EMBL/GenBank/DDBJ whole genome shotgun (WGS) entry which is preliminary data.</text>
</comment>
<dbReference type="PANTHER" id="PTHR40240">
    <property type="entry name" value="PLEXUS, ISOFORM A"/>
    <property type="match status" value="1"/>
</dbReference>
<keyword evidence="4" id="KW-1185">Reference proteome</keyword>
<feature type="compositionally biased region" description="Low complexity" evidence="1">
    <location>
        <begin position="495"/>
        <end position="607"/>
    </location>
</feature>
<evidence type="ECO:0000256" key="2">
    <source>
        <dbReference type="SAM" id="Phobius"/>
    </source>
</evidence>
<feature type="compositionally biased region" description="Basic and acidic residues" evidence="1">
    <location>
        <begin position="1"/>
        <end position="15"/>
    </location>
</feature>
<evidence type="ECO:0000313" key="4">
    <source>
        <dbReference type="Proteomes" id="UP001642483"/>
    </source>
</evidence>
<dbReference type="Proteomes" id="UP001642483">
    <property type="component" value="Unassembled WGS sequence"/>
</dbReference>
<evidence type="ECO:0000256" key="1">
    <source>
        <dbReference type="SAM" id="MobiDB-lite"/>
    </source>
</evidence>
<feature type="compositionally biased region" description="Polar residues" evidence="1">
    <location>
        <begin position="462"/>
        <end position="489"/>
    </location>
</feature>
<organism evidence="3 4">
    <name type="scientific">Clavelina lepadiformis</name>
    <name type="common">Light-bulb sea squirt</name>
    <name type="synonym">Ascidia lepadiformis</name>
    <dbReference type="NCBI Taxonomy" id="159417"/>
    <lineage>
        <taxon>Eukaryota</taxon>
        <taxon>Metazoa</taxon>
        <taxon>Chordata</taxon>
        <taxon>Tunicata</taxon>
        <taxon>Ascidiacea</taxon>
        <taxon>Aplousobranchia</taxon>
        <taxon>Clavelinidae</taxon>
        <taxon>Clavelina</taxon>
    </lineage>
</organism>
<feature type="region of interest" description="Disordered" evidence="1">
    <location>
        <begin position="170"/>
        <end position="218"/>
    </location>
</feature>
<feature type="transmembrane region" description="Helical" evidence="2">
    <location>
        <begin position="624"/>
        <end position="645"/>
    </location>
</feature>
<gene>
    <name evidence="3" type="ORF">CVLEPA_LOCUS11315</name>
</gene>
<feature type="region of interest" description="Disordered" evidence="1">
    <location>
        <begin position="395"/>
        <end position="619"/>
    </location>
</feature>
<keyword evidence="2" id="KW-0812">Transmembrane</keyword>
<keyword evidence="2" id="KW-1133">Transmembrane helix</keyword>
<feature type="region of interest" description="Disordered" evidence="1">
    <location>
        <begin position="1"/>
        <end position="31"/>
    </location>
</feature>
<evidence type="ECO:0000313" key="3">
    <source>
        <dbReference type="EMBL" id="CAK8681077.1"/>
    </source>
</evidence>
<dbReference type="EMBL" id="CAWYQH010000079">
    <property type="protein sequence ID" value="CAK8681077.1"/>
    <property type="molecule type" value="Genomic_DNA"/>
</dbReference>
<keyword evidence="2" id="KW-0472">Membrane</keyword>
<proteinExistence type="predicted"/>
<sequence>MADKRNRRPSDEGWARAKNPKLPRRSGVQHPGWINSDGSFLRHPYGQSNFFQQSMTVCFVCGNATCEDNMVQLYSRCPRSRVDTPFFPFLEYHDPAPGADAMKDDWSVTACFVCNALLCQQWESFERTRMPISKRLYWLKRPNGCEIRQPVSQIELEEILNEHSRDNYVDKDDCMSEDDQHDVVPASKKSSRPSTPCEKQIPRNDKPAGASSTSHLNETEVCDESKPVGLVCYSCGTTDAIHNTICPVHCKPSYEQMRAGVPFYPTILLQNEAEGSKVLFNSITFLCITCLPKFKPGWHPMQRDFMKQDITKSVLPRIPLPEMVLCYVCGSNVSTKFNDNLVTTITDFGNENTHRKKLVLRGESMKFSNNFMKICIWIVLLLSLFSQVLSFETSPVKPNKNKLKSLDATSSSRQSVGAVKKKPSTTNNQTHSISSQLSSNSQGGSENSSKTNTDNKEESHPNKLNNTIHLQKNRNASDSNTGSGTGVKNSENETETATSPTSTTTVSTKTTVAKSSTTTTTAPPTTASATASTQVSPTVTPSSTQSTTSSVTSTTSSISETPMTIPSPINTTTKNPTATTTSSPTTSSTTSQSPQETTTSNNDETTSAGVIQNPVSPNSSMSPGVGVVLGLVSAALVIVILVLLYKYQRRFIHAIRFRRLHEVPMDDFDDYGPDAVYAEHTVPMRM</sequence>
<feature type="compositionally biased region" description="Polar residues" evidence="1">
    <location>
        <begin position="608"/>
        <end position="619"/>
    </location>
</feature>